<dbReference type="AlphaFoldDB" id="X0TXG5"/>
<protein>
    <submittedName>
        <fullName evidence="1">Uncharacterized protein</fullName>
    </submittedName>
</protein>
<dbReference type="EMBL" id="BARS01014902">
    <property type="protein sequence ID" value="GAF97944.1"/>
    <property type="molecule type" value="Genomic_DNA"/>
</dbReference>
<accession>X0TXG5</accession>
<comment type="caution">
    <text evidence="1">The sequence shown here is derived from an EMBL/GenBank/DDBJ whole genome shotgun (WGS) entry which is preliminary data.</text>
</comment>
<name>X0TXG5_9ZZZZ</name>
<organism evidence="1">
    <name type="scientific">marine sediment metagenome</name>
    <dbReference type="NCBI Taxonomy" id="412755"/>
    <lineage>
        <taxon>unclassified sequences</taxon>
        <taxon>metagenomes</taxon>
        <taxon>ecological metagenomes</taxon>
    </lineage>
</organism>
<reference evidence="1" key="1">
    <citation type="journal article" date="2014" name="Front. Microbiol.">
        <title>High frequency of phylogenetically diverse reductive dehalogenase-homologous genes in deep subseafloor sedimentary metagenomes.</title>
        <authorList>
            <person name="Kawai M."/>
            <person name="Futagami T."/>
            <person name="Toyoda A."/>
            <person name="Takaki Y."/>
            <person name="Nishi S."/>
            <person name="Hori S."/>
            <person name="Arai W."/>
            <person name="Tsubouchi T."/>
            <person name="Morono Y."/>
            <person name="Uchiyama I."/>
            <person name="Ito T."/>
            <person name="Fujiyama A."/>
            <person name="Inagaki F."/>
            <person name="Takami H."/>
        </authorList>
    </citation>
    <scope>NUCLEOTIDE SEQUENCE</scope>
    <source>
        <strain evidence="1">Expedition CK06-06</strain>
    </source>
</reference>
<feature type="non-terminal residue" evidence="1">
    <location>
        <position position="291"/>
    </location>
</feature>
<gene>
    <name evidence="1" type="ORF">S01H1_24753</name>
</gene>
<feature type="non-terminal residue" evidence="1">
    <location>
        <position position="1"/>
    </location>
</feature>
<evidence type="ECO:0000313" key="1">
    <source>
        <dbReference type="EMBL" id="GAF97944.1"/>
    </source>
</evidence>
<proteinExistence type="predicted"/>
<sequence length="291" mass="31785">GVVTDICSYQAAVRWDQGRVEYTCCLLSTLELIPEEPKPKPQRLKAGDRVRARHDSGILVKGLATVLEQGQGSAWAKIRWDSSTWGDDSCMAKNLELAPDESGAFKVGESWPAISAESKAEEELARTVVEKEATFTPGDRVRAVRNHSRVGTVSEMMVTRSGSTTDVKFDGEQYVVSLLTSCLEPLPLFNQEGELTKAKPFKPGDRVRIVPSAVFSGAIGIVVTPTITLNNGRVEVQWESGMSGQTHCKTCVLELISPGYPTGGEVKKSEEQLTEEMKTVHPTFKTGDTVR</sequence>